<dbReference type="Proteomes" id="UP001163835">
    <property type="component" value="Unassembled WGS sequence"/>
</dbReference>
<evidence type="ECO:0000313" key="1">
    <source>
        <dbReference type="EMBL" id="KAJ3814857.1"/>
    </source>
</evidence>
<evidence type="ECO:0000313" key="2">
    <source>
        <dbReference type="Proteomes" id="UP001163835"/>
    </source>
</evidence>
<sequence>MDTIKHSDFQKHAKLEAEYQTRFLRWSKLRTIVERWEQSQNHLPLDDARKAKLQSLKSQVEDAQKQLDAAHARRAENGNSSLTSLLTSVENQETKIQELQRLSNELDLKLVEAAALKKEAENKPLTFAEHIVSNDSDTEAHPSSSKRRRTGTGYEDSATASLAQTKEEISGLHVTLNEVSERISIVENNIASQETEVLEVMQAYHAQGEAGESSIVSPLEARTSHMQEQMDDIAMNLTELSEWIAELYIDNASIDERHRDMIARKEGEEAEIRVLLARVEEHEKSRARDRNEIEALSAALTAYYEKPVSPPSSPFDPETIVLDMEEQIKELVRNAIKPHVEETRTTLSEDLQKYDSELYRSLWKKLSMTNQVIAAVSEATTRPPTQT</sequence>
<dbReference type="EMBL" id="MU794959">
    <property type="protein sequence ID" value="KAJ3814857.1"/>
    <property type="molecule type" value="Genomic_DNA"/>
</dbReference>
<name>A0ACC1UCJ2_9AGAR</name>
<organism evidence="1 2">
    <name type="scientific">Lentinula aff. lateritia</name>
    <dbReference type="NCBI Taxonomy" id="2804960"/>
    <lineage>
        <taxon>Eukaryota</taxon>
        <taxon>Fungi</taxon>
        <taxon>Dikarya</taxon>
        <taxon>Basidiomycota</taxon>
        <taxon>Agaricomycotina</taxon>
        <taxon>Agaricomycetes</taxon>
        <taxon>Agaricomycetidae</taxon>
        <taxon>Agaricales</taxon>
        <taxon>Marasmiineae</taxon>
        <taxon>Omphalotaceae</taxon>
        <taxon>Lentinula</taxon>
    </lineage>
</organism>
<keyword evidence="2" id="KW-1185">Reference proteome</keyword>
<comment type="caution">
    <text evidence="1">The sequence shown here is derived from an EMBL/GenBank/DDBJ whole genome shotgun (WGS) entry which is preliminary data.</text>
</comment>
<proteinExistence type="predicted"/>
<reference evidence="1" key="1">
    <citation type="submission" date="2022-09" db="EMBL/GenBank/DDBJ databases">
        <title>A Global Phylogenomic Analysis of the Shiitake Genus Lentinula.</title>
        <authorList>
            <consortium name="DOE Joint Genome Institute"/>
            <person name="Sierra-Patev S."/>
            <person name="Min B."/>
            <person name="Naranjo-Ortiz M."/>
            <person name="Looney B."/>
            <person name="Konkel Z."/>
            <person name="Slot J.C."/>
            <person name="Sakamoto Y."/>
            <person name="Steenwyk J.L."/>
            <person name="Rokas A."/>
            <person name="Carro J."/>
            <person name="Camarero S."/>
            <person name="Ferreira P."/>
            <person name="Molpeceres G."/>
            <person name="Ruiz-Duenas F.J."/>
            <person name="Serrano A."/>
            <person name="Henrissat B."/>
            <person name="Drula E."/>
            <person name="Hughes K.W."/>
            <person name="Mata J.L."/>
            <person name="Ishikawa N.K."/>
            <person name="Vargas-Isla R."/>
            <person name="Ushijima S."/>
            <person name="Smith C.A."/>
            <person name="Ahrendt S."/>
            <person name="Andreopoulos W."/>
            <person name="He G."/>
            <person name="Labutti K."/>
            <person name="Lipzen A."/>
            <person name="Ng V."/>
            <person name="Riley R."/>
            <person name="Sandor L."/>
            <person name="Barry K."/>
            <person name="Martinez A.T."/>
            <person name="Xiao Y."/>
            <person name="Gibbons J.G."/>
            <person name="Terashima K."/>
            <person name="Grigoriev I.V."/>
            <person name="Hibbett D.S."/>
        </authorList>
    </citation>
    <scope>NUCLEOTIDE SEQUENCE</scope>
    <source>
        <strain evidence="1">TMI1499</strain>
    </source>
</reference>
<protein>
    <submittedName>
        <fullName evidence="1">Uncharacterized protein</fullName>
    </submittedName>
</protein>
<gene>
    <name evidence="1" type="ORF">F5876DRAFT_72560</name>
</gene>
<accession>A0ACC1UCJ2</accession>